<comment type="subcellular location">
    <subcellularLocation>
        <location evidence="1">Cell membrane</location>
        <topology evidence="1">Multi-pass membrane protein</topology>
    </subcellularLocation>
</comment>
<evidence type="ECO:0000256" key="3">
    <source>
        <dbReference type="ARBA" id="ARBA00022692"/>
    </source>
</evidence>
<comment type="caution">
    <text evidence="8">The sequence shown here is derived from an EMBL/GenBank/DDBJ whole genome shotgun (WGS) entry which is preliminary data.</text>
</comment>
<feature type="transmembrane region" description="Helical" evidence="6">
    <location>
        <begin position="235"/>
        <end position="256"/>
    </location>
</feature>
<accession>A0A136PVN9</accession>
<keyword evidence="2" id="KW-0813">Transport</keyword>
<dbReference type="AlphaFoldDB" id="A0A136PVN9"/>
<dbReference type="InterPro" id="IPR020846">
    <property type="entry name" value="MFS_dom"/>
</dbReference>
<evidence type="ECO:0000256" key="5">
    <source>
        <dbReference type="ARBA" id="ARBA00023136"/>
    </source>
</evidence>
<dbReference type="PANTHER" id="PTHR42718:SF9">
    <property type="entry name" value="MAJOR FACILITATOR SUPERFAMILY MULTIDRUG TRANSPORTER MFSC"/>
    <property type="match status" value="1"/>
</dbReference>
<name>A0A136PVN9_9ACTN</name>
<keyword evidence="5 6" id="KW-0472">Membrane</keyword>
<feature type="transmembrane region" description="Helical" evidence="6">
    <location>
        <begin position="407"/>
        <end position="427"/>
    </location>
</feature>
<feature type="transmembrane region" description="Helical" evidence="6">
    <location>
        <begin position="319"/>
        <end position="340"/>
    </location>
</feature>
<dbReference type="SUPFAM" id="SSF103473">
    <property type="entry name" value="MFS general substrate transporter"/>
    <property type="match status" value="2"/>
</dbReference>
<keyword evidence="4 6" id="KW-1133">Transmembrane helix</keyword>
<feature type="transmembrane region" description="Helical" evidence="6">
    <location>
        <begin position="209"/>
        <end position="229"/>
    </location>
</feature>
<dbReference type="OrthoDB" id="3390851at2"/>
<protein>
    <submittedName>
        <fullName evidence="8">MFS transporter</fullName>
    </submittedName>
</protein>
<evidence type="ECO:0000256" key="1">
    <source>
        <dbReference type="ARBA" id="ARBA00004651"/>
    </source>
</evidence>
<feature type="transmembrane region" description="Helical" evidence="6">
    <location>
        <begin position="372"/>
        <end position="395"/>
    </location>
</feature>
<dbReference type="InterPro" id="IPR036259">
    <property type="entry name" value="MFS_trans_sf"/>
</dbReference>
<dbReference type="Gene3D" id="1.20.1250.20">
    <property type="entry name" value="MFS general substrate transporter like domains"/>
    <property type="match status" value="2"/>
</dbReference>
<keyword evidence="3 6" id="KW-0812">Transmembrane</keyword>
<feature type="transmembrane region" description="Helical" evidence="6">
    <location>
        <begin position="178"/>
        <end position="197"/>
    </location>
</feature>
<feature type="transmembrane region" description="Helical" evidence="6">
    <location>
        <begin position="23"/>
        <end position="48"/>
    </location>
</feature>
<evidence type="ECO:0000259" key="7">
    <source>
        <dbReference type="PROSITE" id="PS50850"/>
    </source>
</evidence>
<dbReference type="Proteomes" id="UP000070620">
    <property type="component" value="Unassembled WGS sequence"/>
</dbReference>
<feature type="transmembrane region" description="Helical" evidence="6">
    <location>
        <begin position="115"/>
        <end position="135"/>
    </location>
</feature>
<evidence type="ECO:0000313" key="8">
    <source>
        <dbReference type="EMBL" id="KXK62465.1"/>
    </source>
</evidence>
<evidence type="ECO:0000256" key="6">
    <source>
        <dbReference type="SAM" id="Phobius"/>
    </source>
</evidence>
<feature type="transmembrane region" description="Helical" evidence="6">
    <location>
        <begin position="90"/>
        <end position="109"/>
    </location>
</feature>
<feature type="transmembrane region" description="Helical" evidence="6">
    <location>
        <begin position="147"/>
        <end position="166"/>
    </location>
</feature>
<feature type="transmembrane region" description="Helical" evidence="6">
    <location>
        <begin position="276"/>
        <end position="299"/>
    </location>
</feature>
<feature type="transmembrane region" description="Helical" evidence="6">
    <location>
        <begin position="347"/>
        <end position="366"/>
    </location>
</feature>
<gene>
    <name evidence="8" type="ORF">AWW66_08170</name>
</gene>
<dbReference type="GO" id="GO:0022857">
    <property type="term" value="F:transmembrane transporter activity"/>
    <property type="evidence" value="ECO:0007669"/>
    <property type="project" value="InterPro"/>
</dbReference>
<reference evidence="8 9" key="1">
    <citation type="submission" date="2016-01" db="EMBL/GenBank/DDBJ databases">
        <title>Whole genome sequence and analysis of Micromonospora rosaria DSM 803, which can produce antibacterial substance rosamicin.</title>
        <authorList>
            <person name="Yang H."/>
            <person name="He X."/>
            <person name="Zhu D."/>
        </authorList>
    </citation>
    <scope>NUCLEOTIDE SEQUENCE [LARGE SCALE GENOMIC DNA]</scope>
    <source>
        <strain evidence="8 9">DSM 803</strain>
    </source>
</reference>
<dbReference type="PROSITE" id="PS50850">
    <property type="entry name" value="MFS"/>
    <property type="match status" value="1"/>
</dbReference>
<dbReference type="EMBL" id="LRQV01000019">
    <property type="protein sequence ID" value="KXK62465.1"/>
    <property type="molecule type" value="Genomic_DNA"/>
</dbReference>
<evidence type="ECO:0000256" key="4">
    <source>
        <dbReference type="ARBA" id="ARBA00022989"/>
    </source>
</evidence>
<organism evidence="8 9">
    <name type="scientific">Micromonospora rosaria</name>
    <dbReference type="NCBI Taxonomy" id="47874"/>
    <lineage>
        <taxon>Bacteria</taxon>
        <taxon>Bacillati</taxon>
        <taxon>Actinomycetota</taxon>
        <taxon>Actinomycetes</taxon>
        <taxon>Micromonosporales</taxon>
        <taxon>Micromonosporaceae</taxon>
        <taxon>Micromonospora</taxon>
    </lineage>
</organism>
<dbReference type="Pfam" id="PF07690">
    <property type="entry name" value="MFS_1"/>
    <property type="match status" value="2"/>
</dbReference>
<dbReference type="PANTHER" id="PTHR42718">
    <property type="entry name" value="MAJOR FACILITATOR SUPERFAMILY MULTIDRUG TRANSPORTER MFSC"/>
    <property type="match status" value="1"/>
</dbReference>
<feature type="transmembrane region" description="Helical" evidence="6">
    <location>
        <begin position="60"/>
        <end position="78"/>
    </location>
</feature>
<proteinExistence type="predicted"/>
<feature type="domain" description="Major facilitator superfamily (MFS) profile" evidence="7">
    <location>
        <begin position="24"/>
        <end position="474"/>
    </location>
</feature>
<evidence type="ECO:0000313" key="9">
    <source>
        <dbReference type="Proteomes" id="UP000070620"/>
    </source>
</evidence>
<keyword evidence="9" id="KW-1185">Reference proteome</keyword>
<dbReference type="GO" id="GO:0005886">
    <property type="term" value="C:plasma membrane"/>
    <property type="evidence" value="ECO:0007669"/>
    <property type="project" value="UniProtKB-SubCell"/>
</dbReference>
<evidence type="ECO:0000256" key="2">
    <source>
        <dbReference type="ARBA" id="ARBA00022448"/>
    </source>
</evidence>
<feature type="transmembrane region" description="Helical" evidence="6">
    <location>
        <begin position="447"/>
        <end position="469"/>
    </location>
</feature>
<dbReference type="InterPro" id="IPR011701">
    <property type="entry name" value="MFS"/>
</dbReference>
<sequence length="478" mass="48453">MTQTTASTHQFSARDDGRWNARIVWWVAILIVANTLVDTVIVAPLLVLPQMAEFFGTDQSAWLNASAILAGAMWAPLLGKSADVYGKRRVLVLALLVGGVGALVCLVAPTVGIFLLGRVIQGAAVGSVFITVVYIRQVFPARVGMTSVGIVTSGSAILGIVSPFLFEAVVEAFDFRAVFVLSAALALVAAAAVRVFLPESPVHARGRVDVVGTLLLGLGLAGVLSYISLGPAAGWANIGLILLLVSGAVLLVAWAFTALRIPEPVVDLRMLTRPVIATLLVVMLGAGAYQALLQLMGIIGQTSPADGLGYGLAGETGALGLLFAAPALGAATGGVLTGWLGGRTGPARTLVGGVLIGTISALGLLFSTASFVPAVICAGLLGFTAGAVVTSGFNLSTTLVSEERQGVVAALVQVMLGVGTVVLNIVGGSVLSATAITGSSAPSSAGVNLYVVVMLVAFGVATVVAAWIAGRDRRVPVA</sequence>